<dbReference type="PANTHER" id="PTHR46700:SF1">
    <property type="entry name" value="ARM REPEAT SUPERFAMILY PROTEIN"/>
    <property type="match status" value="1"/>
</dbReference>
<evidence type="ECO:0000313" key="1">
    <source>
        <dbReference type="EMBL" id="KAE8681186.1"/>
    </source>
</evidence>
<dbReference type="Proteomes" id="UP000436088">
    <property type="component" value="Unassembled WGS sequence"/>
</dbReference>
<dbReference type="InterPro" id="IPR011989">
    <property type="entry name" value="ARM-like"/>
</dbReference>
<accession>A0A6A2YPE1</accession>
<keyword evidence="2" id="KW-1185">Reference proteome</keyword>
<dbReference type="InterPro" id="IPR016024">
    <property type="entry name" value="ARM-type_fold"/>
</dbReference>
<dbReference type="AlphaFoldDB" id="A0A6A2YPE1"/>
<dbReference type="SUPFAM" id="SSF48371">
    <property type="entry name" value="ARM repeat"/>
    <property type="match status" value="1"/>
</dbReference>
<comment type="caution">
    <text evidence="1">The sequence shown here is derived from an EMBL/GenBank/DDBJ whole genome shotgun (WGS) entry which is preliminary data.</text>
</comment>
<protein>
    <submittedName>
        <fullName evidence="1">Casein lytic proteinase B4</fullName>
    </submittedName>
</protein>
<reference evidence="1" key="1">
    <citation type="submission" date="2019-09" db="EMBL/GenBank/DDBJ databases">
        <title>Draft genome information of white flower Hibiscus syriacus.</title>
        <authorList>
            <person name="Kim Y.-M."/>
        </authorList>
    </citation>
    <scope>NUCLEOTIDE SEQUENCE [LARGE SCALE GENOMIC DNA]</scope>
    <source>
        <strain evidence="1">YM2019G1</strain>
    </source>
</reference>
<evidence type="ECO:0000313" key="2">
    <source>
        <dbReference type="Proteomes" id="UP000436088"/>
    </source>
</evidence>
<proteinExistence type="predicted"/>
<sequence length="209" mass="23599">MNFHRSIPLNTELKPSSPITLSGQKFLVAIFRLARGKLFKLVDCNISPSLRGVRGINPCGLHLDDAETTKRVQAFEELKLKLNESNEPKKTYFIVKKAVNNGKPEKLVDILNLAEVESDAKVMAETTKWVQAFEELKRLVKDLQVENEENKRVVASRVRLLTKEDPKTRVTLVMLGTIPPLVAMFDFEDFDSHIAALYALLNLEIGNDP</sequence>
<gene>
    <name evidence="1" type="ORF">F3Y22_tig00111338pilonHSYRG00019</name>
</gene>
<dbReference type="PANTHER" id="PTHR46700">
    <property type="entry name" value="ARM REPEAT SUPERFAMILY PROTEIN"/>
    <property type="match status" value="1"/>
</dbReference>
<dbReference type="EMBL" id="VEPZ02001313">
    <property type="protein sequence ID" value="KAE8681186.1"/>
    <property type="molecule type" value="Genomic_DNA"/>
</dbReference>
<dbReference type="Gene3D" id="1.25.10.10">
    <property type="entry name" value="Leucine-rich Repeat Variant"/>
    <property type="match status" value="1"/>
</dbReference>
<organism evidence="1 2">
    <name type="scientific">Hibiscus syriacus</name>
    <name type="common">Rose of Sharon</name>
    <dbReference type="NCBI Taxonomy" id="106335"/>
    <lineage>
        <taxon>Eukaryota</taxon>
        <taxon>Viridiplantae</taxon>
        <taxon>Streptophyta</taxon>
        <taxon>Embryophyta</taxon>
        <taxon>Tracheophyta</taxon>
        <taxon>Spermatophyta</taxon>
        <taxon>Magnoliopsida</taxon>
        <taxon>eudicotyledons</taxon>
        <taxon>Gunneridae</taxon>
        <taxon>Pentapetalae</taxon>
        <taxon>rosids</taxon>
        <taxon>malvids</taxon>
        <taxon>Malvales</taxon>
        <taxon>Malvaceae</taxon>
        <taxon>Malvoideae</taxon>
        <taxon>Hibiscus</taxon>
    </lineage>
</organism>
<name>A0A6A2YPE1_HIBSY</name>